<organism evidence="1">
    <name type="scientific">freshwater metagenome</name>
    <dbReference type="NCBI Taxonomy" id="449393"/>
    <lineage>
        <taxon>unclassified sequences</taxon>
        <taxon>metagenomes</taxon>
        <taxon>ecological metagenomes</taxon>
    </lineage>
</organism>
<dbReference type="AlphaFoldDB" id="A0A6J6VYG2"/>
<gene>
    <name evidence="1" type="ORF">UFOPK2806_02738</name>
</gene>
<protein>
    <submittedName>
        <fullName evidence="1">Unannotated protein</fullName>
    </submittedName>
</protein>
<accession>A0A6J6VYG2</accession>
<dbReference type="EMBL" id="CAEZYY010000092">
    <property type="protein sequence ID" value="CAB4776534.1"/>
    <property type="molecule type" value="Genomic_DNA"/>
</dbReference>
<reference evidence="1" key="1">
    <citation type="submission" date="2020-05" db="EMBL/GenBank/DDBJ databases">
        <authorList>
            <person name="Chiriac C."/>
            <person name="Salcher M."/>
            <person name="Ghai R."/>
            <person name="Kavagutti S V."/>
        </authorList>
    </citation>
    <scope>NUCLEOTIDE SEQUENCE</scope>
</reference>
<sequence length="83" mass="8233">MPGYCTFTATTRPSRVTALCTWPIDAAAIGVSPQSRKTLRGSPSSSVTTCVASAGAIGGASAWSVASACCASSGSDSMMKPIS</sequence>
<name>A0A6J6VYG2_9ZZZZ</name>
<evidence type="ECO:0000313" key="1">
    <source>
        <dbReference type="EMBL" id="CAB4776534.1"/>
    </source>
</evidence>
<proteinExistence type="predicted"/>